<proteinExistence type="predicted"/>
<evidence type="ECO:0000313" key="2">
    <source>
        <dbReference type="EMBL" id="MBR0553894.1"/>
    </source>
</evidence>
<reference evidence="2" key="1">
    <citation type="submission" date="2021-04" db="EMBL/GenBank/DDBJ databases">
        <title>Ouciella asimina sp. nov., isolated from the surface seawater in the hydrothermal field of Okinawa Trough.</title>
        <authorList>
            <person name="Shuang W."/>
        </authorList>
    </citation>
    <scope>NUCLEOTIDE SEQUENCE</scope>
    <source>
        <strain evidence="2">LXI357</strain>
    </source>
</reference>
<evidence type="ECO:0000313" key="3">
    <source>
        <dbReference type="Proteomes" id="UP000676996"/>
    </source>
</evidence>
<keyword evidence="3" id="KW-1185">Reference proteome</keyword>
<name>A0A8T4IJ39_9SPHN</name>
<feature type="region of interest" description="Disordered" evidence="1">
    <location>
        <begin position="1"/>
        <end position="28"/>
    </location>
</feature>
<dbReference type="Proteomes" id="UP000676996">
    <property type="component" value="Unassembled WGS sequence"/>
</dbReference>
<comment type="caution">
    <text evidence="2">The sequence shown here is derived from an EMBL/GenBank/DDBJ whole genome shotgun (WGS) entry which is preliminary data.</text>
</comment>
<dbReference type="InterPro" id="IPR021791">
    <property type="entry name" value="Phage_TAC_11"/>
</dbReference>
<protein>
    <submittedName>
        <fullName evidence="2">Gene transfer agent family protein</fullName>
    </submittedName>
</protein>
<gene>
    <name evidence="2" type="ORF">J7S20_15410</name>
</gene>
<dbReference type="EMBL" id="JAGRQC010000005">
    <property type="protein sequence ID" value="MBR0553894.1"/>
    <property type="molecule type" value="Genomic_DNA"/>
</dbReference>
<evidence type="ECO:0000256" key="1">
    <source>
        <dbReference type="SAM" id="MobiDB-lite"/>
    </source>
</evidence>
<dbReference type="AlphaFoldDB" id="A0A8T4IJ39"/>
<dbReference type="Pfam" id="PF11836">
    <property type="entry name" value="Phage_TAC_11"/>
    <property type="match status" value="1"/>
</dbReference>
<dbReference type="RefSeq" id="WP_430980959.1">
    <property type="nucleotide sequence ID" value="NZ_JAGRQC010000005.1"/>
</dbReference>
<sequence>MGVAGATARRADPLPTGEGGSGANPARGEAAIRVGGEQVVLRPSFAALVAAEEELGPLFALVERAAAGRLALSEMVALFWHCLRERPEGLSRDDFGEAVAAQGLAAATPVLKLLLGQILAGR</sequence>
<accession>A0A8T4IJ39</accession>
<organism evidence="2 3">
    <name type="scientific">Stakelama marina</name>
    <dbReference type="NCBI Taxonomy" id="2826939"/>
    <lineage>
        <taxon>Bacteria</taxon>
        <taxon>Pseudomonadati</taxon>
        <taxon>Pseudomonadota</taxon>
        <taxon>Alphaproteobacteria</taxon>
        <taxon>Sphingomonadales</taxon>
        <taxon>Sphingomonadaceae</taxon>
        <taxon>Stakelama</taxon>
    </lineage>
</organism>